<name>A0A7W8KFA9_9DEIO</name>
<dbReference type="AlphaFoldDB" id="A0A7W8KFA9"/>
<comment type="caution">
    <text evidence="1">The sequence shown here is derived from an EMBL/GenBank/DDBJ whole genome shotgun (WGS) entry which is preliminary data.</text>
</comment>
<evidence type="ECO:0000313" key="2">
    <source>
        <dbReference type="Proteomes" id="UP000539473"/>
    </source>
</evidence>
<proteinExistence type="predicted"/>
<gene>
    <name evidence="1" type="ORF">HNQ07_002612</name>
</gene>
<protein>
    <submittedName>
        <fullName evidence="1">Uncharacterized protein</fullName>
    </submittedName>
</protein>
<sequence length="32" mass="3780">MTMISLFRKWCARRHWSVWRGLATLAEAEGSE</sequence>
<reference evidence="1 2" key="1">
    <citation type="submission" date="2020-08" db="EMBL/GenBank/DDBJ databases">
        <title>Genomic Encyclopedia of Type Strains, Phase IV (KMG-IV): sequencing the most valuable type-strain genomes for metagenomic binning, comparative biology and taxonomic classification.</title>
        <authorList>
            <person name="Goeker M."/>
        </authorList>
    </citation>
    <scope>NUCLEOTIDE SEQUENCE [LARGE SCALE GENOMIC DNA]</scope>
    <source>
        <strain evidence="1 2">DSM 27521</strain>
    </source>
</reference>
<organism evidence="1 2">
    <name type="scientific">Deinococcus metalli</name>
    <dbReference type="NCBI Taxonomy" id="1141878"/>
    <lineage>
        <taxon>Bacteria</taxon>
        <taxon>Thermotogati</taxon>
        <taxon>Deinococcota</taxon>
        <taxon>Deinococci</taxon>
        <taxon>Deinococcales</taxon>
        <taxon>Deinococcaceae</taxon>
        <taxon>Deinococcus</taxon>
    </lineage>
</organism>
<accession>A0A7W8KFA9</accession>
<dbReference type="Proteomes" id="UP000539473">
    <property type="component" value="Unassembled WGS sequence"/>
</dbReference>
<evidence type="ECO:0000313" key="1">
    <source>
        <dbReference type="EMBL" id="MBB5377139.1"/>
    </source>
</evidence>
<dbReference type="EMBL" id="JACHFK010000006">
    <property type="protein sequence ID" value="MBB5377139.1"/>
    <property type="molecule type" value="Genomic_DNA"/>
</dbReference>